<evidence type="ECO:0000313" key="2">
    <source>
        <dbReference type="EMBL" id="CAB4029858.1"/>
    </source>
</evidence>
<keyword evidence="3" id="KW-1185">Reference proteome</keyword>
<comment type="caution">
    <text evidence="2">The sequence shown here is derived from an EMBL/GenBank/DDBJ whole genome shotgun (WGS) entry which is preliminary data.</text>
</comment>
<sequence>LTKNERNVGQPWKPQEFPAKSKSAENKESQDPLVEKDPIFGAVQEQPNGDVVLPAGMLETIEKSFKKLSERCNLKKEVHLLKASMYSNFIVKKEKPIYDPTKFKAFCKSVGSTYNFYHIMAAVTDKRHSPNKILLNELRTATIIYKMCYSLSQQCNAMQIDQSLYLDSSNINKEGIETQHQLGDTCSIKTTDRVMTVLAEQHYMCNKK</sequence>
<dbReference type="AlphaFoldDB" id="A0A6S7JGD3"/>
<gene>
    <name evidence="2" type="ORF">PACLA_8A074306</name>
</gene>
<proteinExistence type="predicted"/>
<feature type="compositionally biased region" description="Basic and acidic residues" evidence="1">
    <location>
        <begin position="22"/>
        <end position="33"/>
    </location>
</feature>
<reference evidence="2" key="1">
    <citation type="submission" date="2020-04" db="EMBL/GenBank/DDBJ databases">
        <authorList>
            <person name="Alioto T."/>
            <person name="Alioto T."/>
            <person name="Gomez Garrido J."/>
        </authorList>
    </citation>
    <scope>NUCLEOTIDE SEQUENCE</scope>
    <source>
        <strain evidence="2">A484AB</strain>
    </source>
</reference>
<evidence type="ECO:0000256" key="1">
    <source>
        <dbReference type="SAM" id="MobiDB-lite"/>
    </source>
</evidence>
<dbReference type="EMBL" id="CACRXK020016460">
    <property type="protein sequence ID" value="CAB4029858.1"/>
    <property type="molecule type" value="Genomic_DNA"/>
</dbReference>
<feature type="region of interest" description="Disordered" evidence="1">
    <location>
        <begin position="1"/>
        <end position="33"/>
    </location>
</feature>
<organism evidence="2 3">
    <name type="scientific">Paramuricea clavata</name>
    <name type="common">Red gorgonian</name>
    <name type="synonym">Violescent sea-whip</name>
    <dbReference type="NCBI Taxonomy" id="317549"/>
    <lineage>
        <taxon>Eukaryota</taxon>
        <taxon>Metazoa</taxon>
        <taxon>Cnidaria</taxon>
        <taxon>Anthozoa</taxon>
        <taxon>Octocorallia</taxon>
        <taxon>Malacalcyonacea</taxon>
        <taxon>Plexauridae</taxon>
        <taxon>Paramuricea</taxon>
    </lineage>
</organism>
<name>A0A6S7JGD3_PARCT</name>
<accession>A0A6S7JGD3</accession>
<protein>
    <submittedName>
        <fullName evidence="2">Uncharacterized protein</fullName>
    </submittedName>
</protein>
<feature type="non-terminal residue" evidence="2">
    <location>
        <position position="208"/>
    </location>
</feature>
<evidence type="ECO:0000313" key="3">
    <source>
        <dbReference type="Proteomes" id="UP001152795"/>
    </source>
</evidence>
<dbReference type="Proteomes" id="UP001152795">
    <property type="component" value="Unassembled WGS sequence"/>
</dbReference>